<dbReference type="RefSeq" id="WP_420163863.1">
    <property type="nucleotide sequence ID" value="NZ_JBDLNV010000002.1"/>
</dbReference>
<evidence type="ECO:0000259" key="4">
    <source>
        <dbReference type="Pfam" id="PF13458"/>
    </source>
</evidence>
<dbReference type="SUPFAM" id="SSF53822">
    <property type="entry name" value="Periplasmic binding protein-like I"/>
    <property type="match status" value="1"/>
</dbReference>
<evidence type="ECO:0000256" key="3">
    <source>
        <dbReference type="SAM" id="SignalP"/>
    </source>
</evidence>
<dbReference type="EMBL" id="JBDLNV010000002">
    <property type="protein sequence ID" value="MFM1723320.1"/>
    <property type="molecule type" value="Genomic_DNA"/>
</dbReference>
<reference evidence="5 6" key="1">
    <citation type="submission" date="2023-11" db="EMBL/GenBank/DDBJ databases">
        <authorList>
            <person name="Val-Calvo J."/>
            <person name="Scortti M."/>
            <person name="Vazquez-Boland J."/>
        </authorList>
    </citation>
    <scope>NUCLEOTIDE SEQUENCE [LARGE SCALE GENOMIC DNA]</scope>
    <source>
        <strain evidence="5 6">PAM 2766</strain>
    </source>
</reference>
<dbReference type="InterPro" id="IPR051010">
    <property type="entry name" value="BCAA_transport"/>
</dbReference>
<evidence type="ECO:0000313" key="6">
    <source>
        <dbReference type="Proteomes" id="UP001629745"/>
    </source>
</evidence>
<comment type="similarity">
    <text evidence="1">Belongs to the leucine-binding protein family.</text>
</comment>
<evidence type="ECO:0000256" key="2">
    <source>
        <dbReference type="ARBA" id="ARBA00022729"/>
    </source>
</evidence>
<proteinExistence type="inferred from homology"/>
<keyword evidence="6" id="KW-1185">Reference proteome</keyword>
<protein>
    <submittedName>
        <fullName evidence="5">ABC transporter substrate-binding protein</fullName>
    </submittedName>
</protein>
<accession>A0ABW9FCN9</accession>
<dbReference type="PANTHER" id="PTHR30483">
    <property type="entry name" value="LEUCINE-SPECIFIC-BINDING PROTEIN"/>
    <property type="match status" value="1"/>
</dbReference>
<keyword evidence="2 3" id="KW-0732">Signal</keyword>
<dbReference type="Gene3D" id="3.40.50.2300">
    <property type="match status" value="2"/>
</dbReference>
<evidence type="ECO:0000313" key="5">
    <source>
        <dbReference type="EMBL" id="MFM1723320.1"/>
    </source>
</evidence>
<feature type="chain" id="PRO_5045578068" evidence="3">
    <location>
        <begin position="25"/>
        <end position="400"/>
    </location>
</feature>
<name>A0ABW9FCN9_9NOCA</name>
<gene>
    <name evidence="5" type="ORF">ABEU20_001886</name>
</gene>
<feature type="domain" description="Leucine-binding protein" evidence="4">
    <location>
        <begin position="32"/>
        <end position="355"/>
    </location>
</feature>
<dbReference type="Proteomes" id="UP001629745">
    <property type="component" value="Unassembled WGS sequence"/>
</dbReference>
<comment type="caution">
    <text evidence="5">The sequence shown here is derived from an EMBL/GenBank/DDBJ whole genome shotgun (WGS) entry which is preliminary data.</text>
</comment>
<organism evidence="5 6">
    <name type="scientific">Rhodococcus parequi</name>
    <dbReference type="NCBI Taxonomy" id="3137122"/>
    <lineage>
        <taxon>Bacteria</taxon>
        <taxon>Bacillati</taxon>
        <taxon>Actinomycetota</taxon>
        <taxon>Actinomycetes</taxon>
        <taxon>Mycobacteriales</taxon>
        <taxon>Nocardiaceae</taxon>
        <taxon>Rhodococcus</taxon>
    </lineage>
</organism>
<evidence type="ECO:0000256" key="1">
    <source>
        <dbReference type="ARBA" id="ARBA00010062"/>
    </source>
</evidence>
<dbReference type="InterPro" id="IPR028082">
    <property type="entry name" value="Peripla_BP_I"/>
</dbReference>
<dbReference type="InterPro" id="IPR028081">
    <property type="entry name" value="Leu-bd"/>
</dbReference>
<dbReference type="Pfam" id="PF13458">
    <property type="entry name" value="Peripla_BP_6"/>
    <property type="match status" value="1"/>
</dbReference>
<dbReference type="PROSITE" id="PS51257">
    <property type="entry name" value="PROKAR_LIPOPROTEIN"/>
    <property type="match status" value="1"/>
</dbReference>
<dbReference type="PANTHER" id="PTHR30483:SF6">
    <property type="entry name" value="PERIPLASMIC BINDING PROTEIN OF ABC TRANSPORTER FOR NATURAL AMINO ACIDS"/>
    <property type="match status" value="1"/>
</dbReference>
<feature type="signal peptide" evidence="3">
    <location>
        <begin position="1"/>
        <end position="24"/>
    </location>
</feature>
<sequence>MRKKRSAQVAIVATGMILVAGCSAVSEPAPDTIVIGMDEDSTGPGASYSIIVGDTVRAAVADINANGGINGRRIVLEVGNDESDPTKTPSVIRRMVDKGASAVILATGSGSVMQAKAVLQRSGLPGVSPNVLVDSFARPPDEQYAFMVANSLSQYAEVYCGAFAAEKYTRLAVLADSSAAIDGVMATLEPPLRECIEITKVEKADVDAADMTAQVSRLLETKPDAILVASVGGHFEILAHDTFHKNAPDLPRFSLASIGNQPKSWALADRGALDGMVFMGSLTEENPRTVELAEMLKPAKGSGYQPTAYDAQALDAVRLLQEALGSVADPQDREAVRNALENVRSLPASFGQSALTLSYSPTDHLAADSLCGLVLMEFGPDNVPQGPWRSYQPSCAGEAQ</sequence>